<feature type="binding site" evidence="4">
    <location>
        <begin position="132"/>
        <end position="135"/>
    </location>
    <ligand>
        <name>pyridoxal 5'-phosphate</name>
        <dbReference type="ChEBI" id="CHEBI:597326"/>
    </ligand>
</feature>
<dbReference type="HAMAP" id="MF_01970">
    <property type="entry name" value="Kynureninase"/>
    <property type="match status" value="1"/>
</dbReference>
<comment type="similarity">
    <text evidence="4 5">Belongs to the kynureninase family.</text>
</comment>
<evidence type="ECO:0000259" key="6">
    <source>
        <dbReference type="Pfam" id="PF00266"/>
    </source>
</evidence>
<evidence type="ECO:0000256" key="2">
    <source>
        <dbReference type="ARBA" id="ARBA00022801"/>
    </source>
</evidence>
<comment type="caution">
    <text evidence="7">The sequence shown here is derived from an EMBL/GenBank/DDBJ whole genome shotgun (WGS) entry which is preliminary data.</text>
</comment>
<comment type="function">
    <text evidence="4 5">Catalyzes the cleavage of L-kynurenine (L-Kyn) and L-3-hydroxykynurenine (L-3OHKyn) into anthranilic acid (AA) and 3-hydroxyanthranilic acid (3-OHAA), respectively.</text>
</comment>
<keyword evidence="7" id="KW-0032">Aminotransferase</keyword>
<dbReference type="InterPro" id="IPR015421">
    <property type="entry name" value="PyrdxlP-dep_Trfase_major"/>
</dbReference>
<comment type="subunit">
    <text evidence="4 5">Homodimer.</text>
</comment>
<dbReference type="EC" id="3.7.1.3" evidence="4 5"/>
<dbReference type="SUPFAM" id="SSF53383">
    <property type="entry name" value="PLP-dependent transferases"/>
    <property type="match status" value="1"/>
</dbReference>
<feature type="domain" description="Aminotransferase class V" evidence="6">
    <location>
        <begin position="95"/>
        <end position="327"/>
    </location>
</feature>
<organism evidence="7 8">
    <name type="scientific">Streptomyces orinoci</name>
    <name type="common">Streptoverticillium orinoci</name>
    <dbReference type="NCBI Taxonomy" id="67339"/>
    <lineage>
        <taxon>Bacteria</taxon>
        <taxon>Bacillati</taxon>
        <taxon>Actinomycetota</taxon>
        <taxon>Actinomycetes</taxon>
        <taxon>Kitasatosporales</taxon>
        <taxon>Streptomycetaceae</taxon>
        <taxon>Streptomyces</taxon>
    </lineage>
</organism>
<evidence type="ECO:0000313" key="8">
    <source>
        <dbReference type="Proteomes" id="UP001552594"/>
    </source>
</evidence>
<accession>A0ABV3K4U6</accession>
<protein>
    <recommendedName>
        <fullName evidence="4 5">Kynureninase</fullName>
        <ecNumber evidence="4 5">3.7.1.3</ecNumber>
    </recommendedName>
    <alternativeName>
        <fullName evidence="4">L-kynurenine hydrolase</fullName>
    </alternativeName>
</protein>
<comment type="catalytic activity">
    <reaction evidence="4 5">
        <text>L-kynurenine + H2O = anthranilate + L-alanine + H(+)</text>
        <dbReference type="Rhea" id="RHEA:16813"/>
        <dbReference type="ChEBI" id="CHEBI:15377"/>
        <dbReference type="ChEBI" id="CHEBI:15378"/>
        <dbReference type="ChEBI" id="CHEBI:16567"/>
        <dbReference type="ChEBI" id="CHEBI:57959"/>
        <dbReference type="ChEBI" id="CHEBI:57972"/>
        <dbReference type="EC" id="3.7.1.3"/>
    </reaction>
</comment>
<dbReference type="PANTHER" id="PTHR14084:SF0">
    <property type="entry name" value="KYNURENINASE"/>
    <property type="match status" value="1"/>
</dbReference>
<comment type="caution">
    <text evidence="4">Lacks conserved residue(s) required for the propagation of feature annotation.</text>
</comment>
<dbReference type="Proteomes" id="UP001552594">
    <property type="component" value="Unassembled WGS sequence"/>
</dbReference>
<keyword evidence="7" id="KW-0808">Transferase</keyword>
<feature type="binding site" evidence="4">
    <location>
        <position position="104"/>
    </location>
    <ligand>
        <name>pyridoxal 5'-phosphate</name>
        <dbReference type="ChEBI" id="CHEBI:597326"/>
    </ligand>
</feature>
<feature type="binding site" evidence="4">
    <location>
        <position position="234"/>
    </location>
    <ligand>
        <name>pyridoxal 5'-phosphate</name>
        <dbReference type="ChEBI" id="CHEBI:597326"/>
    </ligand>
</feature>
<proteinExistence type="inferred from homology"/>
<dbReference type="Pfam" id="PF00266">
    <property type="entry name" value="Aminotran_5"/>
    <property type="match status" value="1"/>
</dbReference>
<feature type="modified residue" description="N6-(pyridoxal phosphate)lysine" evidence="4">
    <location>
        <position position="235"/>
    </location>
</feature>
<dbReference type="EMBL" id="JBFAUK010000026">
    <property type="protein sequence ID" value="MEV5509958.1"/>
    <property type="molecule type" value="Genomic_DNA"/>
</dbReference>
<name>A0ABV3K4U6_STRON</name>
<comment type="pathway">
    <text evidence="4 5">Cofactor biosynthesis; NAD(+) biosynthesis; quinolinate from L-kynurenine: step 2/3.</text>
</comment>
<dbReference type="PANTHER" id="PTHR14084">
    <property type="entry name" value="KYNURENINASE"/>
    <property type="match status" value="1"/>
</dbReference>
<dbReference type="InterPro" id="IPR010111">
    <property type="entry name" value="Kynureninase"/>
</dbReference>
<reference evidence="7 8" key="1">
    <citation type="submission" date="2024-06" db="EMBL/GenBank/DDBJ databases">
        <title>The Natural Products Discovery Center: Release of the First 8490 Sequenced Strains for Exploring Actinobacteria Biosynthetic Diversity.</title>
        <authorList>
            <person name="Kalkreuter E."/>
            <person name="Kautsar S.A."/>
            <person name="Yang D."/>
            <person name="Bader C.D."/>
            <person name="Teijaro C.N."/>
            <person name="Fluegel L."/>
            <person name="Davis C.M."/>
            <person name="Simpson J.R."/>
            <person name="Lauterbach L."/>
            <person name="Steele A.D."/>
            <person name="Gui C."/>
            <person name="Meng S."/>
            <person name="Li G."/>
            <person name="Viehrig K."/>
            <person name="Ye F."/>
            <person name="Su P."/>
            <person name="Kiefer A.F."/>
            <person name="Nichols A."/>
            <person name="Cepeda A.J."/>
            <person name="Yan W."/>
            <person name="Fan B."/>
            <person name="Jiang Y."/>
            <person name="Adhikari A."/>
            <person name="Zheng C.-J."/>
            <person name="Schuster L."/>
            <person name="Cowan T.M."/>
            <person name="Smanski M.J."/>
            <person name="Chevrette M.G."/>
            <person name="De Carvalho L.P.S."/>
            <person name="Shen B."/>
        </authorList>
    </citation>
    <scope>NUCLEOTIDE SEQUENCE [LARGE SCALE GENOMIC DNA]</scope>
    <source>
        <strain evidence="7 8">NPDC052347</strain>
    </source>
</reference>
<keyword evidence="3 4" id="KW-0663">Pyridoxal phosphate</keyword>
<comment type="catalytic activity">
    <reaction evidence="5">
        <text>3-hydroxy-L-kynurenine + H2O = 3-hydroxyanthranilate + L-alanine + H(+)</text>
        <dbReference type="Rhea" id="RHEA:25143"/>
        <dbReference type="ChEBI" id="CHEBI:15377"/>
        <dbReference type="ChEBI" id="CHEBI:15378"/>
        <dbReference type="ChEBI" id="CHEBI:36559"/>
        <dbReference type="ChEBI" id="CHEBI:57972"/>
        <dbReference type="ChEBI" id="CHEBI:58125"/>
        <dbReference type="EC" id="3.7.1.3"/>
    </reaction>
</comment>
<evidence type="ECO:0000256" key="3">
    <source>
        <dbReference type="ARBA" id="ARBA00022898"/>
    </source>
</evidence>
<evidence type="ECO:0000256" key="4">
    <source>
        <dbReference type="HAMAP-Rule" id="MF_01970"/>
    </source>
</evidence>
<dbReference type="PIRSF" id="PIRSF038800">
    <property type="entry name" value="KYNU"/>
    <property type="match status" value="1"/>
</dbReference>
<feature type="binding site" evidence="4">
    <location>
        <position position="212"/>
    </location>
    <ligand>
        <name>pyridoxal 5'-phosphate</name>
        <dbReference type="ChEBI" id="CHEBI:597326"/>
    </ligand>
</feature>
<dbReference type="InterPro" id="IPR000192">
    <property type="entry name" value="Aminotrans_V_dom"/>
</dbReference>
<keyword evidence="2 4" id="KW-0378">Hydrolase</keyword>
<evidence type="ECO:0000256" key="5">
    <source>
        <dbReference type="PIRNR" id="PIRNR038800"/>
    </source>
</evidence>
<dbReference type="Gene3D" id="3.40.640.10">
    <property type="entry name" value="Type I PLP-dependent aspartate aminotransferase-like (Major domain)"/>
    <property type="match status" value="1"/>
</dbReference>
<dbReference type="Gene3D" id="3.90.1150.10">
    <property type="entry name" value="Aspartate Aminotransferase, domain 1"/>
    <property type="match status" value="1"/>
</dbReference>
<dbReference type="RefSeq" id="WP_241561096.1">
    <property type="nucleotide sequence ID" value="NZ_JBFAUK010000026.1"/>
</dbReference>
<dbReference type="GO" id="GO:0008483">
    <property type="term" value="F:transaminase activity"/>
    <property type="evidence" value="ECO:0007669"/>
    <property type="project" value="UniProtKB-KW"/>
</dbReference>
<dbReference type="InterPro" id="IPR015422">
    <property type="entry name" value="PyrdxlP-dep_Trfase_small"/>
</dbReference>
<keyword evidence="8" id="KW-1185">Reference proteome</keyword>
<feature type="binding site" evidence="4">
    <location>
        <position position="105"/>
    </location>
    <ligand>
        <name>pyridoxal 5'-phosphate</name>
        <dbReference type="ChEBI" id="CHEBI:597326"/>
    </ligand>
</feature>
<feature type="binding site" evidence="4">
    <location>
        <position position="209"/>
    </location>
    <ligand>
        <name>pyridoxal 5'-phosphate</name>
        <dbReference type="ChEBI" id="CHEBI:597326"/>
    </ligand>
</feature>
<comment type="pathway">
    <text evidence="4 5">Amino-acid degradation; L-kynurenine degradation; L-alanine and anthranilate from L-kynurenine: step 1/1.</text>
</comment>
<dbReference type="InterPro" id="IPR015424">
    <property type="entry name" value="PyrdxlP-dep_Trfase"/>
</dbReference>
<evidence type="ECO:0000313" key="7">
    <source>
        <dbReference type="EMBL" id="MEV5509958.1"/>
    </source>
</evidence>
<evidence type="ECO:0000256" key="1">
    <source>
        <dbReference type="ARBA" id="ARBA00022642"/>
    </source>
</evidence>
<feature type="binding site" evidence="4">
    <location>
        <position position="264"/>
    </location>
    <ligand>
        <name>pyridoxal 5'-phosphate</name>
        <dbReference type="ChEBI" id="CHEBI:597326"/>
    </ligand>
</feature>
<comment type="cofactor">
    <cofactor evidence="4 5">
        <name>pyridoxal 5'-phosphate</name>
        <dbReference type="ChEBI" id="CHEBI:597326"/>
    </cofactor>
</comment>
<gene>
    <name evidence="4" type="primary">kynU</name>
    <name evidence="7" type="ORF">AB0L16_26560</name>
</gene>
<keyword evidence="1 4" id="KW-0662">Pyridine nucleotide biosynthesis</keyword>
<sequence>MTTTSHPLPQLDRARRLDAADPLAPFRDRFHPVPEDALFLNGASLGRLPSATPALLDELVRGGWGDNLAQARTQWLDLPQRMGDRIAEVLLGAEPGEVVAGDCTSVNLYKLAVAALRARPGRTTVVVDDDNFPTDRYVLAGVAADAGGELRTIHTDIDQGLDLATLRAALDDTVAVVCLSLVSPRSGALLDMAAVTEAVHSAGALILWDLSHAVGAVPIQLNACGADFAAGSTYKHLMAGPGAPALLYVRRALHDLTTQPIQGWYGHREQLAMRPGYDPDPTIRRFLTGSPPVLSLTAIGAGLDLLAEAGMDRVRAKSLALTAFFQELAERELLPHGFRLAGPPDPAQRGAHLTYEHRAARELVPLFAAAGVFVDHSLPDRIRITPAPLSTRFTDLPRAIARIRDVTIRHERKTG</sequence>